<comment type="caution">
    <text evidence="10">The sequence shown here is derived from an EMBL/GenBank/DDBJ whole genome shotgun (WGS) entry which is preliminary data.</text>
</comment>
<evidence type="ECO:0000256" key="4">
    <source>
        <dbReference type="ARBA" id="ARBA00022692"/>
    </source>
</evidence>
<dbReference type="PANTHER" id="PTHR10766">
    <property type="entry name" value="TRANSMEMBRANE 9 SUPERFAMILY PROTEIN"/>
    <property type="match status" value="1"/>
</dbReference>
<proteinExistence type="inferred from homology"/>
<evidence type="ECO:0000256" key="1">
    <source>
        <dbReference type="ARBA" id="ARBA00004337"/>
    </source>
</evidence>
<dbReference type="Proteomes" id="UP000660262">
    <property type="component" value="Unassembled WGS sequence"/>
</dbReference>
<feature type="transmembrane region" description="Helical" evidence="9">
    <location>
        <begin position="458"/>
        <end position="475"/>
    </location>
</feature>
<feature type="signal peptide" evidence="9">
    <location>
        <begin position="1"/>
        <end position="16"/>
    </location>
</feature>
<feature type="transmembrane region" description="Helical" evidence="9">
    <location>
        <begin position="351"/>
        <end position="372"/>
    </location>
</feature>
<protein>
    <recommendedName>
        <fullName evidence="9">Transmembrane 9 superfamily member</fullName>
    </recommendedName>
</protein>
<evidence type="ECO:0000256" key="2">
    <source>
        <dbReference type="ARBA" id="ARBA00004653"/>
    </source>
</evidence>
<name>A0A830HW77_9CHLO</name>
<comment type="similarity">
    <text evidence="3 9">Belongs to the nonaspanin (TM9SF) (TC 9.A.2) family.</text>
</comment>
<evidence type="ECO:0000313" key="10">
    <source>
        <dbReference type="EMBL" id="GHP09129.1"/>
    </source>
</evidence>
<accession>A0A830HW77</accession>
<dbReference type="GO" id="GO:0010008">
    <property type="term" value="C:endosome membrane"/>
    <property type="evidence" value="ECO:0007669"/>
    <property type="project" value="UniProtKB-SubCell"/>
</dbReference>
<feature type="chain" id="PRO_5033099347" description="Transmembrane 9 superfamily member" evidence="9">
    <location>
        <begin position="17"/>
        <end position="729"/>
    </location>
</feature>
<feature type="transmembrane region" description="Helical" evidence="9">
    <location>
        <begin position="527"/>
        <end position="550"/>
    </location>
</feature>
<feature type="transmembrane region" description="Helical" evidence="9">
    <location>
        <begin position="584"/>
        <end position="606"/>
    </location>
</feature>
<evidence type="ECO:0000256" key="5">
    <source>
        <dbReference type="ARBA" id="ARBA00022729"/>
    </source>
</evidence>
<feature type="transmembrane region" description="Helical" evidence="9">
    <location>
        <begin position="427"/>
        <end position="452"/>
    </location>
</feature>
<feature type="transmembrane region" description="Helical" evidence="9">
    <location>
        <begin position="618"/>
        <end position="646"/>
    </location>
</feature>
<dbReference type="OrthoDB" id="1666796at2759"/>
<evidence type="ECO:0000313" key="11">
    <source>
        <dbReference type="Proteomes" id="UP000660262"/>
    </source>
</evidence>
<reference evidence="10" key="1">
    <citation type="submission" date="2020-10" db="EMBL/GenBank/DDBJ databases">
        <title>Unveiling of a novel bifunctional photoreceptor, Dualchrome1, isolated from a cosmopolitan green alga.</title>
        <authorList>
            <person name="Suzuki S."/>
            <person name="Kawachi M."/>
        </authorList>
    </citation>
    <scope>NUCLEOTIDE SEQUENCE</scope>
    <source>
        <strain evidence="10">NIES 2893</strain>
    </source>
</reference>
<evidence type="ECO:0000256" key="9">
    <source>
        <dbReference type="RuleBase" id="RU363079"/>
    </source>
</evidence>
<sequence length="729" mass="81261">MAPFAFFLRQMHGVTAAVLLGALVVSWEYNNNNVVSVDAFYLPGVHPQNFDVGEHVPLKVGRLVSTRTTVPYEYYKLPMCVPAKVSSPLANLGEVLTGDVLYTSPYKMQMQLNETCQTTCTIRNFHKKGAGSKLWKKLVEERYHATMRMDNMPVVELTESAPASEGAVGGTQGRLVTGVTSSDGVHKSMFAGGLGLPLGARILPNGRLHISDEFEEGTDPQDVIQNAGKADYAVFNHINFSIFYHPLPKSRYSVYANGIRVQDHRTLEDPNAEVFDGYTARIVGIYATIESVKGGCKKKMGNPSEVNVQKWNDKDGVTFSYSVNWIPSETNWASRWDALLSMSAHDIDTNWYTIANSLLMTCLTFLVAAVIVRSLRRDLLKYEEIEEMLEGLNEEAGGGLLTTHEDFGWKLVAHDVFRPPKQSTLLCVLYGAGMQLFYVICITISLGAVGFLNPSNRGVLLSTWLFSFSVLSYCAGNKSAWLYQALHKNPIEKRRVAMQSAWLVPGAAMVVFCISNTILWIEGSSGAVPFGTFFVLFALWFIVSVPLTFLGSTVAYRKEPEDFAISHKQNAIPRMIPEMPYYRSGTMMIMVGALLPFLVSFAQAFFVVSRLLLNKFVYMFGFITAVFLIVMAVIAETGIVITYWCLNAEDYRWWWRSYMTCFTSGIYTFIALLFYFLIGFDYSTNFVNMMVLTGHMLLASLVYSLVAGAVGFRVSLAFVGAIYDAIKAD</sequence>
<organism evidence="10 11">
    <name type="scientific">Pycnococcus provasolii</name>
    <dbReference type="NCBI Taxonomy" id="41880"/>
    <lineage>
        <taxon>Eukaryota</taxon>
        <taxon>Viridiplantae</taxon>
        <taxon>Chlorophyta</taxon>
        <taxon>Pseudoscourfieldiophyceae</taxon>
        <taxon>Pseudoscourfieldiales</taxon>
        <taxon>Pycnococcaceae</taxon>
        <taxon>Pycnococcus</taxon>
    </lineage>
</organism>
<keyword evidence="11" id="KW-1185">Reference proteome</keyword>
<evidence type="ECO:0000256" key="6">
    <source>
        <dbReference type="ARBA" id="ARBA00022753"/>
    </source>
</evidence>
<dbReference type="GO" id="GO:0072657">
    <property type="term" value="P:protein localization to membrane"/>
    <property type="evidence" value="ECO:0007669"/>
    <property type="project" value="TreeGrafter"/>
</dbReference>
<dbReference type="GO" id="GO:0000139">
    <property type="term" value="C:Golgi membrane"/>
    <property type="evidence" value="ECO:0007669"/>
    <property type="project" value="UniProtKB-SubCell"/>
</dbReference>
<dbReference type="InterPro" id="IPR004240">
    <property type="entry name" value="EMP70"/>
</dbReference>
<keyword evidence="4 9" id="KW-0812">Transmembrane</keyword>
<dbReference type="AlphaFoldDB" id="A0A830HW77"/>
<feature type="transmembrane region" description="Helical" evidence="9">
    <location>
        <begin position="698"/>
        <end position="723"/>
    </location>
</feature>
<keyword evidence="7 9" id="KW-1133">Transmembrane helix</keyword>
<feature type="transmembrane region" description="Helical" evidence="9">
    <location>
        <begin position="496"/>
        <end position="521"/>
    </location>
</feature>
<dbReference type="Pfam" id="PF02990">
    <property type="entry name" value="EMP70"/>
    <property type="match status" value="1"/>
</dbReference>
<evidence type="ECO:0000256" key="3">
    <source>
        <dbReference type="ARBA" id="ARBA00005227"/>
    </source>
</evidence>
<evidence type="ECO:0000256" key="8">
    <source>
        <dbReference type="ARBA" id="ARBA00023136"/>
    </source>
</evidence>
<gene>
    <name evidence="10" type="ORF">PPROV_000786600</name>
</gene>
<feature type="transmembrane region" description="Helical" evidence="9">
    <location>
        <begin position="658"/>
        <end position="678"/>
    </location>
</feature>
<keyword evidence="6" id="KW-0967">Endosome</keyword>
<dbReference type="EMBL" id="BNJQ01000023">
    <property type="protein sequence ID" value="GHP09129.1"/>
    <property type="molecule type" value="Genomic_DNA"/>
</dbReference>
<keyword evidence="5 9" id="KW-0732">Signal</keyword>
<keyword evidence="8 9" id="KW-0472">Membrane</keyword>
<evidence type="ECO:0000256" key="7">
    <source>
        <dbReference type="ARBA" id="ARBA00022989"/>
    </source>
</evidence>
<comment type="subcellular location">
    <subcellularLocation>
        <location evidence="1">Endosome membrane</location>
        <topology evidence="1">Multi-pass membrane protein</topology>
    </subcellularLocation>
    <subcellularLocation>
        <location evidence="2">Golgi apparatus membrane</location>
        <topology evidence="2">Multi-pass membrane protein</topology>
    </subcellularLocation>
</comment>